<feature type="non-terminal residue" evidence="5">
    <location>
        <position position="1"/>
    </location>
</feature>
<evidence type="ECO:0000313" key="6">
    <source>
        <dbReference type="Proteomes" id="UP001152795"/>
    </source>
</evidence>
<dbReference type="AlphaFoldDB" id="A0A6S7JC94"/>
<evidence type="ECO:0000256" key="2">
    <source>
        <dbReference type="ARBA" id="ARBA00023319"/>
    </source>
</evidence>
<feature type="domain" description="Ig-like" evidence="3">
    <location>
        <begin position="3"/>
        <end position="91"/>
    </location>
</feature>
<dbReference type="PROSITE" id="PS50835">
    <property type="entry name" value="IG_LIKE"/>
    <property type="match status" value="1"/>
</dbReference>
<proteinExistence type="predicted"/>
<dbReference type="InterPro" id="IPR003599">
    <property type="entry name" value="Ig_sub"/>
</dbReference>
<dbReference type="InterPro" id="IPR036179">
    <property type="entry name" value="Ig-like_dom_sf"/>
</dbReference>
<dbReference type="InterPro" id="IPR052055">
    <property type="entry name" value="Hepadnavirus_pol/RT"/>
</dbReference>
<comment type="caution">
    <text evidence="5">The sequence shown here is derived from an EMBL/GenBank/DDBJ whole genome shotgun (WGS) entry which is preliminary data.</text>
</comment>
<evidence type="ECO:0000256" key="1">
    <source>
        <dbReference type="ARBA" id="ARBA00023157"/>
    </source>
</evidence>
<dbReference type="Pfam" id="PF00078">
    <property type="entry name" value="RVT_1"/>
    <property type="match status" value="1"/>
</dbReference>
<reference evidence="5" key="1">
    <citation type="submission" date="2020-04" db="EMBL/GenBank/DDBJ databases">
        <authorList>
            <person name="Alioto T."/>
            <person name="Alioto T."/>
            <person name="Gomez Garrido J."/>
        </authorList>
    </citation>
    <scope>NUCLEOTIDE SEQUENCE</scope>
    <source>
        <strain evidence="5">A484AB</strain>
    </source>
</reference>
<keyword evidence="1" id="KW-1015">Disulfide bond</keyword>
<dbReference type="SUPFAM" id="SSF56672">
    <property type="entry name" value="DNA/RNA polymerases"/>
    <property type="match status" value="1"/>
</dbReference>
<dbReference type="Gene3D" id="3.30.70.270">
    <property type="match status" value="1"/>
</dbReference>
<dbReference type="InterPro" id="IPR003598">
    <property type="entry name" value="Ig_sub2"/>
</dbReference>
<dbReference type="Gene3D" id="3.10.10.10">
    <property type="entry name" value="HIV Type 1 Reverse Transcriptase, subunit A, domain 1"/>
    <property type="match status" value="1"/>
</dbReference>
<dbReference type="Pfam" id="PF07679">
    <property type="entry name" value="I-set"/>
    <property type="match status" value="1"/>
</dbReference>
<evidence type="ECO:0000313" key="5">
    <source>
        <dbReference type="EMBL" id="CAB4027901.1"/>
    </source>
</evidence>
<feature type="domain" description="Reverse transcriptase" evidence="4">
    <location>
        <begin position="432"/>
        <end position="626"/>
    </location>
</feature>
<dbReference type="EMBL" id="CACRXK020015108">
    <property type="protein sequence ID" value="CAB4027901.1"/>
    <property type="molecule type" value="Genomic_DNA"/>
</dbReference>
<name>A0A6S7JC94_PARCT</name>
<dbReference type="PANTHER" id="PTHR33050">
    <property type="entry name" value="REVERSE TRANSCRIPTASE DOMAIN-CONTAINING PROTEIN"/>
    <property type="match status" value="1"/>
</dbReference>
<dbReference type="InterPro" id="IPR013783">
    <property type="entry name" value="Ig-like_fold"/>
</dbReference>
<dbReference type="Gene3D" id="2.60.40.10">
    <property type="entry name" value="Immunoglobulins"/>
    <property type="match status" value="1"/>
</dbReference>
<dbReference type="OrthoDB" id="5987432at2759"/>
<keyword evidence="6" id="KW-1185">Reference proteome</keyword>
<dbReference type="InterPro" id="IPR000477">
    <property type="entry name" value="RT_dom"/>
</dbReference>
<dbReference type="Proteomes" id="UP001152795">
    <property type="component" value="Unassembled WGS sequence"/>
</dbReference>
<dbReference type="InterPro" id="IPR043502">
    <property type="entry name" value="DNA/RNA_pol_sf"/>
</dbReference>
<organism evidence="5 6">
    <name type="scientific">Paramuricea clavata</name>
    <name type="common">Red gorgonian</name>
    <name type="synonym">Violescent sea-whip</name>
    <dbReference type="NCBI Taxonomy" id="317549"/>
    <lineage>
        <taxon>Eukaryota</taxon>
        <taxon>Metazoa</taxon>
        <taxon>Cnidaria</taxon>
        <taxon>Anthozoa</taxon>
        <taxon>Octocorallia</taxon>
        <taxon>Malacalcyonacea</taxon>
        <taxon>Plexauridae</taxon>
        <taxon>Paramuricea</taxon>
    </lineage>
</organism>
<dbReference type="FunFam" id="2.60.40.10:FF:000032">
    <property type="entry name" value="palladin isoform X1"/>
    <property type="match status" value="1"/>
</dbReference>
<dbReference type="InterPro" id="IPR043128">
    <property type="entry name" value="Rev_trsase/Diguanyl_cyclase"/>
</dbReference>
<feature type="non-terminal residue" evidence="5">
    <location>
        <position position="703"/>
    </location>
</feature>
<gene>
    <name evidence="5" type="ORF">PACLA_8A067491</name>
</gene>
<keyword evidence="2" id="KW-0393">Immunoglobulin domain</keyword>
<accession>A0A6S7JC94</accession>
<evidence type="ECO:0000259" key="3">
    <source>
        <dbReference type="PROSITE" id="PS50835"/>
    </source>
</evidence>
<dbReference type="PROSITE" id="PS50878">
    <property type="entry name" value="RT_POL"/>
    <property type="match status" value="1"/>
</dbReference>
<sequence length="703" mass="78202">HVPAKILKISKTKVHQLTDNVTLTCNVTGDPRPSISWTKANYSSPLTPPKFQLSNYNQSLTIMNITLQEQGTYICNATNKYASVRRNVTVNVEEQHAKKAYFGEINSVRSLRCACVIYFFNMPPLVALQPSTPCNNQNRNVLSPEILQTLVSTVAAEVTRQMATILPAQVPSPVPTPAVPALRLMLASRPVWLLTRGSNGGLPASFCLEPAAKPTKILNIEAWLQAFHIFVGVYTQRYPVEAPALMKYGQTIQDLAARGLNWRFYDENFRFLRQTQRTLVPWGSIHGELWLRSQYSMTRKSSGPQVGQNNFAPKPRSPTAVPWGYCFKFHRGQSSSVVIIFVALTENRPPIPTAPPSQVLPTPVKIQPLIELLSGYEPSIINTLISGFSFGFPLNYQGDIKSIESKNLTSALQYPKIVDMKLDKELAANRLAGPFSSPPFNSFCVSPLGLVPKKTPGEFRLIHHLSFPKGVSVNDGIPSESTSVHYATVSDAIRLIKRAGPGCFLAKTDIKNTFRIMPIHSEDYHLLGMKWWGLYYFDRCMPMGCSSSCKTFDIFSTAVEWIAQHKFNIDKLLHLLDDFLLIAATHTQCRSNLDRFLNLCAILGIPIAPEKTCGPATTLTFAGIELDSVKSQARLPADKLAKCTLQVRGIYTVRAAFEERRPLPSFILPGYTRLYTTSNLGLCAWSLSAYVLGRSRLMCLVAL</sequence>
<evidence type="ECO:0000259" key="4">
    <source>
        <dbReference type="PROSITE" id="PS50878"/>
    </source>
</evidence>
<dbReference type="PANTHER" id="PTHR33050:SF8">
    <property type="entry name" value="REVERSE TRANSCRIPTASE DOMAIN-CONTAINING PROTEIN"/>
    <property type="match status" value="1"/>
</dbReference>
<dbReference type="SMART" id="SM00409">
    <property type="entry name" value="IG"/>
    <property type="match status" value="1"/>
</dbReference>
<dbReference type="SUPFAM" id="SSF48726">
    <property type="entry name" value="Immunoglobulin"/>
    <property type="match status" value="1"/>
</dbReference>
<dbReference type="InterPro" id="IPR013098">
    <property type="entry name" value="Ig_I-set"/>
</dbReference>
<protein>
    <submittedName>
        <fullName evidence="5">Cortactin-binding 2</fullName>
    </submittedName>
</protein>
<dbReference type="SMART" id="SM00408">
    <property type="entry name" value="IGc2"/>
    <property type="match status" value="1"/>
</dbReference>
<dbReference type="InterPro" id="IPR007110">
    <property type="entry name" value="Ig-like_dom"/>
</dbReference>